<proteinExistence type="predicted"/>
<sequence length="117" mass="12257">MVSIRFGLCLAVDHAAGQQTTPAGEGTSFTEDPSVGESQQCLVVPLCLSSPFPLGLTITRVRVRTSISEMSCGDQEAPKEYPVLSLGGCCLLSLGSEVTDSGGGRMIVQGQKPFDLH</sequence>
<organism evidence="1 2">
    <name type="scientific">Pleurodeles waltl</name>
    <name type="common">Iberian ribbed newt</name>
    <dbReference type="NCBI Taxonomy" id="8319"/>
    <lineage>
        <taxon>Eukaryota</taxon>
        <taxon>Metazoa</taxon>
        <taxon>Chordata</taxon>
        <taxon>Craniata</taxon>
        <taxon>Vertebrata</taxon>
        <taxon>Euteleostomi</taxon>
        <taxon>Amphibia</taxon>
        <taxon>Batrachia</taxon>
        <taxon>Caudata</taxon>
        <taxon>Salamandroidea</taxon>
        <taxon>Salamandridae</taxon>
        <taxon>Pleurodelinae</taxon>
        <taxon>Pleurodeles</taxon>
    </lineage>
</organism>
<accession>A0AAV7LTX0</accession>
<protein>
    <submittedName>
        <fullName evidence="1">Uncharacterized protein</fullName>
    </submittedName>
</protein>
<evidence type="ECO:0000313" key="2">
    <source>
        <dbReference type="Proteomes" id="UP001066276"/>
    </source>
</evidence>
<evidence type="ECO:0000313" key="1">
    <source>
        <dbReference type="EMBL" id="KAJ1095025.1"/>
    </source>
</evidence>
<gene>
    <name evidence="1" type="ORF">NDU88_000196</name>
</gene>
<comment type="caution">
    <text evidence="1">The sequence shown here is derived from an EMBL/GenBank/DDBJ whole genome shotgun (WGS) entry which is preliminary data.</text>
</comment>
<reference evidence="1" key="1">
    <citation type="journal article" date="2022" name="bioRxiv">
        <title>Sequencing and chromosome-scale assembly of the giantPleurodeles waltlgenome.</title>
        <authorList>
            <person name="Brown T."/>
            <person name="Elewa A."/>
            <person name="Iarovenko S."/>
            <person name="Subramanian E."/>
            <person name="Araus A.J."/>
            <person name="Petzold A."/>
            <person name="Susuki M."/>
            <person name="Suzuki K.-i.T."/>
            <person name="Hayashi T."/>
            <person name="Toyoda A."/>
            <person name="Oliveira C."/>
            <person name="Osipova E."/>
            <person name="Leigh N.D."/>
            <person name="Simon A."/>
            <person name="Yun M.H."/>
        </authorList>
    </citation>
    <scope>NUCLEOTIDE SEQUENCE</scope>
    <source>
        <strain evidence="1">20211129_DDA</strain>
        <tissue evidence="1">Liver</tissue>
    </source>
</reference>
<dbReference type="Proteomes" id="UP001066276">
    <property type="component" value="Chromosome 10"/>
</dbReference>
<dbReference type="EMBL" id="JANPWB010000014">
    <property type="protein sequence ID" value="KAJ1095025.1"/>
    <property type="molecule type" value="Genomic_DNA"/>
</dbReference>
<dbReference type="AlphaFoldDB" id="A0AAV7LTX0"/>
<name>A0AAV7LTX0_PLEWA</name>
<keyword evidence="2" id="KW-1185">Reference proteome</keyword>